<comment type="caution">
    <text evidence="1">The sequence shown here is derived from an EMBL/GenBank/DDBJ whole genome shotgun (WGS) entry which is preliminary data.</text>
</comment>
<keyword evidence="2" id="KW-1185">Reference proteome</keyword>
<dbReference type="Gene3D" id="1.25.10.10">
    <property type="entry name" value="Leucine-rich Repeat Variant"/>
    <property type="match status" value="1"/>
</dbReference>
<organism evidence="1 2">
    <name type="scientific">Rhizoclosmatium globosum</name>
    <dbReference type="NCBI Taxonomy" id="329046"/>
    <lineage>
        <taxon>Eukaryota</taxon>
        <taxon>Fungi</taxon>
        <taxon>Fungi incertae sedis</taxon>
        <taxon>Chytridiomycota</taxon>
        <taxon>Chytridiomycota incertae sedis</taxon>
        <taxon>Chytridiomycetes</taxon>
        <taxon>Chytridiales</taxon>
        <taxon>Chytriomycetaceae</taxon>
        <taxon>Rhizoclosmatium</taxon>
    </lineage>
</organism>
<dbReference type="EMBL" id="MCGO01000004">
    <property type="protein sequence ID" value="ORY51791.1"/>
    <property type="molecule type" value="Genomic_DNA"/>
</dbReference>
<dbReference type="InterPro" id="IPR016024">
    <property type="entry name" value="ARM-type_fold"/>
</dbReference>
<dbReference type="OrthoDB" id="26149at2759"/>
<name>A0A1Y2CXN2_9FUNG</name>
<sequence length="573" mass="61445">MSPDVNLDSFSESIEVLEAVVGALEYIAENDTIQRVIVSQDQLTTLLDFVDHRPTFAPPASDDTTSVTDAYADIRKRISRIVTLVTMNDSNMVDIPKHVDIMTRFKQWMTLGLHTGKELEEDEIRMSGALCIGNLARSDEACRALVMDHGVADALLALLTMEMERVKAGSALMAAGTSAVNEIKSCVKVIHAVVGAFKNLSIAVADRKVLGQLGIIKPIAGLLDIEVVQPVHFPCIGVLKNLCAGGNELNAFRIITGLEPPANETKVAKLDISSVTPQSKTPLTKLIKHIWKATGDNLTNVRNEGGRVIVNLVRTSHLAGAPQLINVVVQSSGITPLIQIVTGALLTRVNEDQKPTDGSQNELHHHVHFDAVPSDGQVFPVVQNEGLVALILMANAVPTSIPIITKYHASLIAISKKILLSGLPDVEKEKEAAVEVARDSKTGLQPPPSEEVLYSDEVKVNCCLFLGVLASADATFAQIALPEINPVLDKLTKWTSVSNLTAASAVSEKSALAYKEAANRGSATSILSRTGTKSVKRLVHSNVEGGPSTAESVEEGLRLAEAVKRLKGVLERK</sequence>
<evidence type="ECO:0000313" key="2">
    <source>
        <dbReference type="Proteomes" id="UP000193642"/>
    </source>
</evidence>
<evidence type="ECO:0000313" key="1">
    <source>
        <dbReference type="EMBL" id="ORY51791.1"/>
    </source>
</evidence>
<protein>
    <recommendedName>
        <fullName evidence="3">ARM repeat-containing protein</fullName>
    </recommendedName>
</protein>
<gene>
    <name evidence="1" type="ORF">BCR33DRAFT_711986</name>
</gene>
<dbReference type="InterPro" id="IPR040144">
    <property type="entry name" value="RAP1GDS1"/>
</dbReference>
<evidence type="ECO:0008006" key="3">
    <source>
        <dbReference type="Google" id="ProtNLM"/>
    </source>
</evidence>
<dbReference type="Proteomes" id="UP000193642">
    <property type="component" value="Unassembled WGS sequence"/>
</dbReference>
<dbReference type="PANTHER" id="PTHR10957">
    <property type="entry name" value="RAP1 GTPASE-GDP DISSOCIATION STIMULATOR 1"/>
    <property type="match status" value="1"/>
</dbReference>
<proteinExistence type="predicted"/>
<reference evidence="1 2" key="1">
    <citation type="submission" date="2016-07" db="EMBL/GenBank/DDBJ databases">
        <title>Pervasive Adenine N6-methylation of Active Genes in Fungi.</title>
        <authorList>
            <consortium name="DOE Joint Genome Institute"/>
            <person name="Mondo S.J."/>
            <person name="Dannebaum R.O."/>
            <person name="Kuo R.C."/>
            <person name="Labutti K."/>
            <person name="Haridas S."/>
            <person name="Kuo A."/>
            <person name="Salamov A."/>
            <person name="Ahrendt S.R."/>
            <person name="Lipzen A."/>
            <person name="Sullivan W."/>
            <person name="Andreopoulos W.B."/>
            <person name="Clum A."/>
            <person name="Lindquist E."/>
            <person name="Daum C."/>
            <person name="Ramamoorthy G.K."/>
            <person name="Gryganskyi A."/>
            <person name="Culley D."/>
            <person name="Magnuson J.K."/>
            <person name="James T.Y."/>
            <person name="O'Malley M.A."/>
            <person name="Stajich J.E."/>
            <person name="Spatafora J.W."/>
            <person name="Visel A."/>
            <person name="Grigoriev I.V."/>
        </authorList>
    </citation>
    <scope>NUCLEOTIDE SEQUENCE [LARGE SCALE GENOMIC DNA]</scope>
    <source>
        <strain evidence="1 2">JEL800</strain>
    </source>
</reference>
<dbReference type="STRING" id="329046.A0A1Y2CXN2"/>
<dbReference type="InterPro" id="IPR011989">
    <property type="entry name" value="ARM-like"/>
</dbReference>
<dbReference type="AlphaFoldDB" id="A0A1Y2CXN2"/>
<dbReference type="SUPFAM" id="SSF48371">
    <property type="entry name" value="ARM repeat"/>
    <property type="match status" value="1"/>
</dbReference>
<dbReference type="GO" id="GO:0005085">
    <property type="term" value="F:guanyl-nucleotide exchange factor activity"/>
    <property type="evidence" value="ECO:0007669"/>
    <property type="project" value="InterPro"/>
</dbReference>
<accession>A0A1Y2CXN2</accession>